<dbReference type="EC" id="3.2.1.17" evidence="10"/>
<accession>A0A6J5RUX8</accession>
<dbReference type="HAMAP" id="MF_04110">
    <property type="entry name" value="ENDOLYSIN_T4"/>
    <property type="match status" value="1"/>
</dbReference>
<dbReference type="Gene3D" id="1.10.530.40">
    <property type="match status" value="1"/>
</dbReference>
<dbReference type="CDD" id="cd00737">
    <property type="entry name" value="lyz_endolysin_autolysin"/>
    <property type="match status" value="1"/>
</dbReference>
<keyword evidence="8 10" id="KW-1035">Host cytoplasm</keyword>
<evidence type="ECO:0000256" key="2">
    <source>
        <dbReference type="ARBA" id="ARBA00022529"/>
    </source>
</evidence>
<evidence type="ECO:0000256" key="3">
    <source>
        <dbReference type="ARBA" id="ARBA00022612"/>
    </source>
</evidence>
<keyword evidence="3 10" id="KW-1188">Viral release from host cell</keyword>
<feature type="active site" description="Proton donor/acceptor" evidence="10">
    <location>
        <position position="15"/>
    </location>
</feature>
<keyword evidence="5 10" id="KW-0378">Hydrolase</keyword>
<sequence length="144" mass="16601">MKISDQGIQLLIEREGKRNTVYLDTEGYPTVGVGHMDPTLVVGDVWTDEQVEKAFRKDISRFEKALNDNLTVTLEHYQYDALCSWLFNVGAGWASRATLMKLVNKEEFESATREFNKWHIPASIITRRNGEREQFAGRKFVARC</sequence>
<keyword evidence="4 10" id="KW-0081">Bacteriolytic enzyme</keyword>
<dbReference type="GO" id="GO:0003796">
    <property type="term" value="F:lysozyme activity"/>
    <property type="evidence" value="ECO:0007669"/>
    <property type="project" value="UniProtKB-UniRule"/>
</dbReference>
<evidence type="ECO:0000256" key="8">
    <source>
        <dbReference type="ARBA" id="ARBA00023200"/>
    </source>
</evidence>
<dbReference type="InterPro" id="IPR023346">
    <property type="entry name" value="Lysozyme-like_dom_sf"/>
</dbReference>
<dbReference type="EMBL" id="LR797264">
    <property type="protein sequence ID" value="CAB4197371.1"/>
    <property type="molecule type" value="Genomic_DNA"/>
</dbReference>
<evidence type="ECO:0000256" key="11">
    <source>
        <dbReference type="RuleBase" id="RU003788"/>
    </source>
</evidence>
<evidence type="ECO:0000256" key="7">
    <source>
        <dbReference type="ARBA" id="ARBA00023142"/>
    </source>
</evidence>
<comment type="catalytic activity">
    <reaction evidence="1 10 11">
        <text>Hydrolysis of (1-&gt;4)-beta-linkages between N-acetylmuramic acid and N-acetyl-D-glucosamine residues in a peptidoglycan and between N-acetyl-D-glucosamine residues in chitodextrins.</text>
        <dbReference type="EC" id="3.2.1.17"/>
    </reaction>
</comment>
<dbReference type="SUPFAM" id="SSF53955">
    <property type="entry name" value="Lysozyme-like"/>
    <property type="match status" value="1"/>
</dbReference>
<dbReference type="GO" id="GO:0030430">
    <property type="term" value="C:host cell cytoplasm"/>
    <property type="evidence" value="ECO:0007669"/>
    <property type="project" value="UniProtKB-SubCell"/>
</dbReference>
<dbReference type="GO" id="GO:0009253">
    <property type="term" value="P:peptidoglycan catabolic process"/>
    <property type="evidence" value="ECO:0007669"/>
    <property type="project" value="UniProtKB-UniRule"/>
</dbReference>
<proteinExistence type="inferred from homology"/>
<evidence type="ECO:0000256" key="4">
    <source>
        <dbReference type="ARBA" id="ARBA00022638"/>
    </source>
</evidence>
<keyword evidence="6 10" id="KW-0204">Cytolysis</keyword>
<evidence type="ECO:0000256" key="5">
    <source>
        <dbReference type="ARBA" id="ARBA00022801"/>
    </source>
</evidence>
<dbReference type="GO" id="GO:0016998">
    <property type="term" value="P:cell wall macromolecule catabolic process"/>
    <property type="evidence" value="ECO:0007669"/>
    <property type="project" value="InterPro"/>
</dbReference>
<organism evidence="12">
    <name type="scientific">uncultured Caudovirales phage</name>
    <dbReference type="NCBI Taxonomy" id="2100421"/>
    <lineage>
        <taxon>Viruses</taxon>
        <taxon>Duplodnaviria</taxon>
        <taxon>Heunggongvirae</taxon>
        <taxon>Uroviricota</taxon>
        <taxon>Caudoviricetes</taxon>
        <taxon>Peduoviridae</taxon>
        <taxon>Maltschvirus</taxon>
        <taxon>Maltschvirus maltsch</taxon>
    </lineage>
</organism>
<dbReference type="GO" id="GO:0042742">
    <property type="term" value="P:defense response to bacterium"/>
    <property type="evidence" value="ECO:0007669"/>
    <property type="project" value="UniProtKB-KW"/>
</dbReference>
<name>A0A6J5RUX8_9CAUD</name>
<evidence type="ECO:0000313" key="12">
    <source>
        <dbReference type="EMBL" id="CAB4197371.1"/>
    </source>
</evidence>
<dbReference type="InterPro" id="IPR051018">
    <property type="entry name" value="Bacteriophage_GH24"/>
</dbReference>
<dbReference type="InterPro" id="IPR023347">
    <property type="entry name" value="Lysozyme_dom_sf"/>
</dbReference>
<dbReference type="PANTHER" id="PTHR38107:SF3">
    <property type="entry name" value="LYSOZYME RRRD-RELATED"/>
    <property type="match status" value="1"/>
</dbReference>
<dbReference type="InterPro" id="IPR002196">
    <property type="entry name" value="Glyco_hydro_24"/>
</dbReference>
<gene>
    <name evidence="12" type="ORF">UFOVP1323_24</name>
</gene>
<keyword evidence="7 10" id="KW-0578">Host cell lysis by virus</keyword>
<keyword evidence="9 10" id="KW-0326">Glycosidase</keyword>
<dbReference type="InterPro" id="IPR033907">
    <property type="entry name" value="Endolysin_autolysin"/>
</dbReference>
<feature type="active site" description="Proton donor/acceptor" evidence="10">
    <location>
        <position position="24"/>
    </location>
</feature>
<dbReference type="InterPro" id="IPR034690">
    <property type="entry name" value="Endolysin_T4_type"/>
</dbReference>
<evidence type="ECO:0000256" key="9">
    <source>
        <dbReference type="ARBA" id="ARBA00023295"/>
    </source>
</evidence>
<evidence type="ECO:0000256" key="6">
    <source>
        <dbReference type="ARBA" id="ARBA00022852"/>
    </source>
</evidence>
<comment type="function">
    <text evidence="10">Endolysin with lysozyme activity that degrades host peptidoglycans and participates with the holin and spanin proteins in the sequential events which lead to the programmed host cell lysis releasing the mature viral particles. Once the holin has permeabilized the host cell membrane, the endolysin can reach the periplasm and break down the peptidoglycan layer.</text>
</comment>
<evidence type="ECO:0000256" key="1">
    <source>
        <dbReference type="ARBA" id="ARBA00000632"/>
    </source>
</evidence>
<comment type="similarity">
    <text evidence="10 11">Belongs to the glycosyl hydrolase 24 family.</text>
</comment>
<keyword evidence="2 10" id="KW-0929">Antimicrobial</keyword>
<protein>
    <recommendedName>
        <fullName evidence="10">Endolysin</fullName>
        <ecNumber evidence="10">3.2.1.17</ecNumber>
    </recommendedName>
    <alternativeName>
        <fullName evidence="10">Lysis protein</fullName>
    </alternativeName>
    <alternativeName>
        <fullName evidence="10">Lysozyme</fullName>
    </alternativeName>
    <alternativeName>
        <fullName evidence="10">Muramidase</fullName>
    </alternativeName>
</protein>
<dbReference type="Pfam" id="PF00959">
    <property type="entry name" value="Phage_lysozyme"/>
    <property type="match status" value="1"/>
</dbReference>
<evidence type="ECO:0000256" key="10">
    <source>
        <dbReference type="HAMAP-Rule" id="MF_04110"/>
    </source>
</evidence>
<dbReference type="GO" id="GO:0044659">
    <property type="term" value="P:viral release from host cell by cytolysis"/>
    <property type="evidence" value="ECO:0007669"/>
    <property type="project" value="UniProtKB-UniRule"/>
</dbReference>
<reference evidence="12" key="1">
    <citation type="submission" date="2020-05" db="EMBL/GenBank/DDBJ databases">
        <authorList>
            <person name="Chiriac C."/>
            <person name="Salcher M."/>
            <person name="Ghai R."/>
            <person name="Kavagutti S V."/>
        </authorList>
    </citation>
    <scope>NUCLEOTIDE SEQUENCE</scope>
</reference>
<dbReference type="PANTHER" id="PTHR38107">
    <property type="match status" value="1"/>
</dbReference>
<comment type="subcellular location">
    <subcellularLocation>
        <location evidence="10">Host cytoplasm</location>
    </subcellularLocation>
    <text evidence="10">The endolysin is cytoplasmic, but can reach the periplasmic space with the help of the holins which disrupt the host cell membrane.</text>
</comment>